<protein>
    <submittedName>
        <fullName evidence="2">Uncharacterized protein</fullName>
    </submittedName>
</protein>
<evidence type="ECO:0000256" key="1">
    <source>
        <dbReference type="SAM" id="SignalP"/>
    </source>
</evidence>
<dbReference type="OrthoDB" id="264439at2"/>
<dbReference type="AlphaFoldDB" id="A0A5C6DVD2"/>
<sequence precursor="true">MKICSIQQRFGRKTARTFATCGLMAGALLTSGFWSSPAWGESGNQNAFGAPVQTASYQTAKANGSKSIVHGDREYKVMTADGVPTAASASRVATVGSIPQSDPLGSVMQASCLSCGTNCGGSCGSSGFDGGYGGACSTGMCGSSYGGFGDSYGGGGFAGCGTPCDPYMFVMVEALYMQHQGDARPLIGQSFRSDDFDFEWGTRLTFGSVPDCVHGMEITYVGPFDWDLGMSGPLNPALNFAGTGGAMSTDSLLGPFFDDFTAVDEERVEYSAEFWSLEANKTLVGWEVAKVLFGGRYINYDESYRYSFSQPGAAGSFNSETDNSMYGLQIGLDMLFPVSCHGYMDFRGRAGGYLNFAESNVGGFKGVAGGATPTFQPFSDSDDSDIAGVFELGAGYRYDLGQMLSMRAGVEGWYVTGVANAEDQARQVISRGSFQSIDNDDDFFVFGFNFGAQIKY</sequence>
<accession>A0A5C6DVD2</accession>
<dbReference type="Proteomes" id="UP000315471">
    <property type="component" value="Unassembled WGS sequence"/>
</dbReference>
<keyword evidence="3" id="KW-1185">Reference proteome</keyword>
<organism evidence="2 3">
    <name type="scientific">Novipirellula aureliae</name>
    <dbReference type="NCBI Taxonomy" id="2527966"/>
    <lineage>
        <taxon>Bacteria</taxon>
        <taxon>Pseudomonadati</taxon>
        <taxon>Planctomycetota</taxon>
        <taxon>Planctomycetia</taxon>
        <taxon>Pirellulales</taxon>
        <taxon>Pirellulaceae</taxon>
        <taxon>Novipirellula</taxon>
    </lineage>
</organism>
<reference evidence="2 3" key="1">
    <citation type="submission" date="2019-02" db="EMBL/GenBank/DDBJ databases">
        <title>Deep-cultivation of Planctomycetes and their phenomic and genomic characterization uncovers novel biology.</title>
        <authorList>
            <person name="Wiegand S."/>
            <person name="Jogler M."/>
            <person name="Boedeker C."/>
            <person name="Pinto D."/>
            <person name="Vollmers J."/>
            <person name="Rivas-Marin E."/>
            <person name="Kohn T."/>
            <person name="Peeters S.H."/>
            <person name="Heuer A."/>
            <person name="Rast P."/>
            <person name="Oberbeckmann S."/>
            <person name="Bunk B."/>
            <person name="Jeske O."/>
            <person name="Meyerdierks A."/>
            <person name="Storesund J.E."/>
            <person name="Kallscheuer N."/>
            <person name="Luecker S."/>
            <person name="Lage O.M."/>
            <person name="Pohl T."/>
            <person name="Merkel B.J."/>
            <person name="Hornburger P."/>
            <person name="Mueller R.-W."/>
            <person name="Bruemmer F."/>
            <person name="Labrenz M."/>
            <person name="Spormann A.M."/>
            <person name="Op Den Camp H."/>
            <person name="Overmann J."/>
            <person name="Amann R."/>
            <person name="Jetten M.S.M."/>
            <person name="Mascher T."/>
            <person name="Medema M.H."/>
            <person name="Devos D.P."/>
            <person name="Kaster A.-K."/>
            <person name="Ovreas L."/>
            <person name="Rohde M."/>
            <person name="Galperin M.Y."/>
            <person name="Jogler C."/>
        </authorList>
    </citation>
    <scope>NUCLEOTIDE SEQUENCE [LARGE SCALE GENOMIC DNA]</scope>
    <source>
        <strain evidence="2 3">Q31b</strain>
    </source>
</reference>
<evidence type="ECO:0000313" key="2">
    <source>
        <dbReference type="EMBL" id="TWU41333.1"/>
    </source>
</evidence>
<gene>
    <name evidence="2" type="ORF">Q31b_27720</name>
</gene>
<evidence type="ECO:0000313" key="3">
    <source>
        <dbReference type="Proteomes" id="UP000315471"/>
    </source>
</evidence>
<dbReference type="EMBL" id="SJPY01000004">
    <property type="protein sequence ID" value="TWU41333.1"/>
    <property type="molecule type" value="Genomic_DNA"/>
</dbReference>
<keyword evidence="1" id="KW-0732">Signal</keyword>
<feature type="chain" id="PRO_5022978128" evidence="1">
    <location>
        <begin position="41"/>
        <end position="456"/>
    </location>
</feature>
<name>A0A5C6DVD2_9BACT</name>
<proteinExistence type="predicted"/>
<feature type="signal peptide" evidence="1">
    <location>
        <begin position="1"/>
        <end position="40"/>
    </location>
</feature>
<dbReference type="RefSeq" id="WP_146600174.1">
    <property type="nucleotide sequence ID" value="NZ_SJPY01000004.1"/>
</dbReference>
<comment type="caution">
    <text evidence="2">The sequence shown here is derived from an EMBL/GenBank/DDBJ whole genome shotgun (WGS) entry which is preliminary data.</text>
</comment>